<keyword evidence="2" id="KW-1185">Reference proteome</keyword>
<accession>A0A2A6BHE1</accession>
<protein>
    <submittedName>
        <fullName evidence="1">Uncharacterized protein</fullName>
    </submittedName>
</protein>
<name>A0A2A6BHE1_PRIPA</name>
<gene>
    <name evidence="1" type="primary">WBGene00281171</name>
</gene>
<evidence type="ECO:0000313" key="1">
    <source>
        <dbReference type="EnsemblMetazoa" id="PPA42802.1"/>
    </source>
</evidence>
<dbReference type="Proteomes" id="UP000005239">
    <property type="component" value="Unassembled WGS sequence"/>
</dbReference>
<dbReference type="AlphaFoldDB" id="A0A2A6BHE1"/>
<reference evidence="2" key="1">
    <citation type="journal article" date="2008" name="Nat. Genet.">
        <title>The Pristionchus pacificus genome provides a unique perspective on nematode lifestyle and parasitism.</title>
        <authorList>
            <person name="Dieterich C."/>
            <person name="Clifton S.W."/>
            <person name="Schuster L.N."/>
            <person name="Chinwalla A."/>
            <person name="Delehaunty K."/>
            <person name="Dinkelacker I."/>
            <person name="Fulton L."/>
            <person name="Fulton R."/>
            <person name="Godfrey J."/>
            <person name="Minx P."/>
            <person name="Mitreva M."/>
            <person name="Roeseler W."/>
            <person name="Tian H."/>
            <person name="Witte H."/>
            <person name="Yang S.P."/>
            <person name="Wilson R.K."/>
            <person name="Sommer R.J."/>
        </authorList>
    </citation>
    <scope>NUCLEOTIDE SEQUENCE [LARGE SCALE GENOMIC DNA]</scope>
    <source>
        <strain evidence="2">PS312</strain>
    </source>
</reference>
<dbReference type="EnsemblMetazoa" id="PPA42802.1">
    <property type="protein sequence ID" value="PPA42802.1"/>
    <property type="gene ID" value="WBGene00281171"/>
</dbReference>
<evidence type="ECO:0000313" key="2">
    <source>
        <dbReference type="Proteomes" id="UP000005239"/>
    </source>
</evidence>
<proteinExistence type="predicted"/>
<accession>A0A8R1Z343</accession>
<organism evidence="1 2">
    <name type="scientific">Pristionchus pacificus</name>
    <name type="common">Parasitic nematode worm</name>
    <dbReference type="NCBI Taxonomy" id="54126"/>
    <lineage>
        <taxon>Eukaryota</taxon>
        <taxon>Metazoa</taxon>
        <taxon>Ecdysozoa</taxon>
        <taxon>Nematoda</taxon>
        <taxon>Chromadorea</taxon>
        <taxon>Rhabditida</taxon>
        <taxon>Rhabditina</taxon>
        <taxon>Diplogasteromorpha</taxon>
        <taxon>Diplogasteroidea</taxon>
        <taxon>Neodiplogasteridae</taxon>
        <taxon>Pristionchus</taxon>
    </lineage>
</organism>
<reference evidence="1" key="2">
    <citation type="submission" date="2022-06" db="UniProtKB">
        <authorList>
            <consortium name="EnsemblMetazoa"/>
        </authorList>
    </citation>
    <scope>IDENTIFICATION</scope>
    <source>
        <strain evidence="1">PS312</strain>
    </source>
</reference>
<sequence length="162" mass="18366">MKIFLVLLFTTAVMDGHLISSGLESLNPSELLSSISLSEEITVLLQPENVTEINIVMFRYFSNIIISIVNNLRLLVKRMTTLNELCDGTAKPILCRKTLKWPIRNLQETYADLEYRYEAVKNSGSLNNKMLLSEESAKAKEHLARLENNTVLTVAKSSMHEH</sequence>